<reference evidence="1" key="1">
    <citation type="journal article" date="2019" name="bioRxiv">
        <title>The Genome of the Zebra Mussel, Dreissena polymorpha: A Resource for Invasive Species Research.</title>
        <authorList>
            <person name="McCartney M.A."/>
            <person name="Auch B."/>
            <person name="Kono T."/>
            <person name="Mallez S."/>
            <person name="Zhang Y."/>
            <person name="Obille A."/>
            <person name="Becker A."/>
            <person name="Abrahante J.E."/>
            <person name="Garbe J."/>
            <person name="Badalamenti J.P."/>
            <person name="Herman A."/>
            <person name="Mangelson H."/>
            <person name="Liachko I."/>
            <person name="Sullivan S."/>
            <person name="Sone E.D."/>
            <person name="Koren S."/>
            <person name="Silverstein K.A.T."/>
            <person name="Beckman K.B."/>
            <person name="Gohl D.M."/>
        </authorList>
    </citation>
    <scope>NUCLEOTIDE SEQUENCE</scope>
    <source>
        <strain evidence="1">Duluth1</strain>
        <tissue evidence="1">Whole animal</tissue>
    </source>
</reference>
<gene>
    <name evidence="1" type="ORF">DPMN_097213</name>
</gene>
<sequence length="136" mass="14676">MGDAMNMMKIYSHVQLACAAAPRYPHESELGELRWVHEVKKAPTADEVSGSTVDKLTQVVEKLLDAVEQLSNSFESSGVDPCVLQPGHPFRNEEGYAEYPVEGHTQGRSGTGGTTTNARIGIPLVRVAAVHMDTGN</sequence>
<name>A0A9D4LCJ9_DREPO</name>
<dbReference type="EMBL" id="JAIWYP010000003">
    <property type="protein sequence ID" value="KAH3854667.1"/>
    <property type="molecule type" value="Genomic_DNA"/>
</dbReference>
<comment type="caution">
    <text evidence="1">The sequence shown here is derived from an EMBL/GenBank/DDBJ whole genome shotgun (WGS) entry which is preliminary data.</text>
</comment>
<dbReference type="AlphaFoldDB" id="A0A9D4LCJ9"/>
<organism evidence="1 2">
    <name type="scientific">Dreissena polymorpha</name>
    <name type="common">Zebra mussel</name>
    <name type="synonym">Mytilus polymorpha</name>
    <dbReference type="NCBI Taxonomy" id="45954"/>
    <lineage>
        <taxon>Eukaryota</taxon>
        <taxon>Metazoa</taxon>
        <taxon>Spiralia</taxon>
        <taxon>Lophotrochozoa</taxon>
        <taxon>Mollusca</taxon>
        <taxon>Bivalvia</taxon>
        <taxon>Autobranchia</taxon>
        <taxon>Heteroconchia</taxon>
        <taxon>Euheterodonta</taxon>
        <taxon>Imparidentia</taxon>
        <taxon>Neoheterodontei</taxon>
        <taxon>Myida</taxon>
        <taxon>Dreissenoidea</taxon>
        <taxon>Dreissenidae</taxon>
        <taxon>Dreissena</taxon>
    </lineage>
</organism>
<evidence type="ECO:0000313" key="2">
    <source>
        <dbReference type="Proteomes" id="UP000828390"/>
    </source>
</evidence>
<reference evidence="1" key="2">
    <citation type="submission" date="2020-11" db="EMBL/GenBank/DDBJ databases">
        <authorList>
            <person name="McCartney M.A."/>
            <person name="Auch B."/>
            <person name="Kono T."/>
            <person name="Mallez S."/>
            <person name="Becker A."/>
            <person name="Gohl D.M."/>
            <person name="Silverstein K.A.T."/>
            <person name="Koren S."/>
            <person name="Bechman K.B."/>
            <person name="Herman A."/>
            <person name="Abrahante J.E."/>
            <person name="Garbe J."/>
        </authorList>
    </citation>
    <scope>NUCLEOTIDE SEQUENCE</scope>
    <source>
        <strain evidence="1">Duluth1</strain>
        <tissue evidence="1">Whole animal</tissue>
    </source>
</reference>
<evidence type="ECO:0000313" key="1">
    <source>
        <dbReference type="EMBL" id="KAH3854667.1"/>
    </source>
</evidence>
<proteinExistence type="predicted"/>
<keyword evidence="2" id="KW-1185">Reference proteome</keyword>
<protein>
    <submittedName>
        <fullName evidence="1">Uncharacterized protein</fullName>
    </submittedName>
</protein>
<dbReference type="Proteomes" id="UP000828390">
    <property type="component" value="Unassembled WGS sequence"/>
</dbReference>
<accession>A0A9D4LCJ9</accession>